<evidence type="ECO:0000313" key="2">
    <source>
        <dbReference type="Proteomes" id="UP000232412"/>
    </source>
</evidence>
<dbReference type="RefSeq" id="WP_165775248.1">
    <property type="nucleotide sequence ID" value="NZ_FRFC01000003.1"/>
</dbReference>
<sequence>MKVNYIILRIELISNETLLEDCINKSISDKKVIDIKFTYFVGHDNVGVFPALVIYDE</sequence>
<proteinExistence type="predicted"/>
<organism evidence="1 2">
    <name type="scientific">Nitrosotalea sinensis</name>
    <dbReference type="NCBI Taxonomy" id="1499975"/>
    <lineage>
        <taxon>Archaea</taxon>
        <taxon>Nitrososphaerota</taxon>
        <taxon>Nitrososphaeria</taxon>
        <taxon>Nitrosotaleales</taxon>
        <taxon>Nitrosotaleaceae</taxon>
        <taxon>Nitrosotalea</taxon>
    </lineage>
</organism>
<dbReference type="AlphaFoldDB" id="A0A2H1EHD3"/>
<reference evidence="2" key="1">
    <citation type="submission" date="2016-12" db="EMBL/GenBank/DDBJ databases">
        <authorList>
            <person name="Herbold C."/>
        </authorList>
    </citation>
    <scope>NUCLEOTIDE SEQUENCE [LARGE SCALE GENOMIC DNA]</scope>
</reference>
<keyword evidence="2" id="KW-1185">Reference proteome</keyword>
<name>A0A2H1EHD3_9ARCH</name>
<dbReference type="EMBL" id="FRFC01000003">
    <property type="protein sequence ID" value="SHO45593.1"/>
    <property type="molecule type" value="Genomic_DNA"/>
</dbReference>
<gene>
    <name evidence="1" type="ORF">NSIN_20709</name>
</gene>
<evidence type="ECO:0008006" key="3">
    <source>
        <dbReference type="Google" id="ProtNLM"/>
    </source>
</evidence>
<protein>
    <recommendedName>
        <fullName evidence="3">Sporulation protein Cse60</fullName>
    </recommendedName>
</protein>
<dbReference type="Proteomes" id="UP000232412">
    <property type="component" value="Unassembled WGS sequence"/>
</dbReference>
<accession>A0A2H1EHD3</accession>
<evidence type="ECO:0000313" key="1">
    <source>
        <dbReference type="EMBL" id="SHO45593.1"/>
    </source>
</evidence>